<accession>A0A6C0BN10</accession>
<name>A0A6C0BN10_9ZZZZ</name>
<reference evidence="2" key="1">
    <citation type="journal article" date="2020" name="Nature">
        <title>Giant virus diversity and host interactions through global metagenomics.</title>
        <authorList>
            <person name="Schulz F."/>
            <person name="Roux S."/>
            <person name="Paez-Espino D."/>
            <person name="Jungbluth S."/>
            <person name="Walsh D.A."/>
            <person name="Denef V.J."/>
            <person name="McMahon K.D."/>
            <person name="Konstantinidis K.T."/>
            <person name="Eloe-Fadrosh E.A."/>
            <person name="Kyrpides N.C."/>
            <person name="Woyke T."/>
        </authorList>
    </citation>
    <scope>NUCLEOTIDE SEQUENCE</scope>
    <source>
        <strain evidence="2">GVMAG-M-3300018080-19</strain>
    </source>
</reference>
<evidence type="ECO:0000256" key="1">
    <source>
        <dbReference type="SAM" id="Phobius"/>
    </source>
</evidence>
<keyword evidence="1" id="KW-0472">Membrane</keyword>
<dbReference type="AlphaFoldDB" id="A0A6C0BN10"/>
<keyword evidence="1" id="KW-0812">Transmembrane</keyword>
<dbReference type="EMBL" id="MN739207">
    <property type="protein sequence ID" value="QHS93566.1"/>
    <property type="molecule type" value="Genomic_DNA"/>
</dbReference>
<keyword evidence="1" id="KW-1133">Transmembrane helix</keyword>
<evidence type="ECO:0000313" key="2">
    <source>
        <dbReference type="EMBL" id="QHS93566.1"/>
    </source>
</evidence>
<sequence>MSATSERLAPVPRDAVQNLIDEAPASEKQVNTSVTNKLKSFCLSRLGLALISFILFFILFLVLQPKFIFKKSKDGLELPQINYMLIFICSLVGAALVYFLPLVIGKKKC</sequence>
<feature type="transmembrane region" description="Helical" evidence="1">
    <location>
        <begin position="83"/>
        <end position="104"/>
    </location>
</feature>
<protein>
    <submittedName>
        <fullName evidence="2">Uncharacterized protein</fullName>
    </submittedName>
</protein>
<proteinExistence type="predicted"/>
<feature type="transmembrane region" description="Helical" evidence="1">
    <location>
        <begin position="46"/>
        <end position="63"/>
    </location>
</feature>
<organism evidence="2">
    <name type="scientific">viral metagenome</name>
    <dbReference type="NCBI Taxonomy" id="1070528"/>
    <lineage>
        <taxon>unclassified sequences</taxon>
        <taxon>metagenomes</taxon>
        <taxon>organismal metagenomes</taxon>
    </lineage>
</organism>